<gene>
    <name evidence="5" type="ORF">PRZ48_003484</name>
</gene>
<feature type="domain" description="NmrA-like" evidence="4">
    <location>
        <begin position="7"/>
        <end position="233"/>
    </location>
</feature>
<dbReference type="PANTHER" id="PTHR47706:SF9">
    <property type="entry name" value="NMRA-LIKE DOMAIN-CONTAINING PROTEIN-RELATED"/>
    <property type="match status" value="1"/>
</dbReference>
<evidence type="ECO:0000256" key="3">
    <source>
        <dbReference type="SAM" id="Phobius"/>
    </source>
</evidence>
<name>A0ABR0EWQ8_ZASCE</name>
<keyword evidence="6" id="KW-1185">Reference proteome</keyword>
<dbReference type="InterPro" id="IPR045312">
    <property type="entry name" value="PCBER-like"/>
</dbReference>
<dbReference type="Gene3D" id="3.90.25.10">
    <property type="entry name" value="UDP-galactose 4-epimerase, domain 1"/>
    <property type="match status" value="1"/>
</dbReference>
<keyword evidence="3" id="KW-1133">Transmembrane helix</keyword>
<comment type="caution">
    <text evidence="5">The sequence shown here is derived from an EMBL/GenBank/DDBJ whole genome shotgun (WGS) entry which is preliminary data.</text>
</comment>
<dbReference type="CDD" id="cd05259">
    <property type="entry name" value="PCBER_SDR_a"/>
    <property type="match status" value="1"/>
</dbReference>
<feature type="transmembrane region" description="Helical" evidence="3">
    <location>
        <begin position="448"/>
        <end position="467"/>
    </location>
</feature>
<keyword evidence="3" id="KW-0472">Membrane</keyword>
<dbReference type="InterPro" id="IPR036291">
    <property type="entry name" value="NAD(P)-bd_dom_sf"/>
</dbReference>
<accession>A0ABR0EWQ8</accession>
<feature type="transmembrane region" description="Helical" evidence="3">
    <location>
        <begin position="473"/>
        <end position="495"/>
    </location>
</feature>
<keyword evidence="3" id="KW-0812">Transmembrane</keyword>
<keyword evidence="2" id="KW-0560">Oxidoreductase</keyword>
<dbReference type="Pfam" id="PF05368">
    <property type="entry name" value="NmrA"/>
    <property type="match status" value="1"/>
</dbReference>
<feature type="transmembrane region" description="Helical" evidence="3">
    <location>
        <begin position="421"/>
        <end position="441"/>
    </location>
</feature>
<dbReference type="InterPro" id="IPR008030">
    <property type="entry name" value="NmrA-like"/>
</dbReference>
<evidence type="ECO:0000313" key="6">
    <source>
        <dbReference type="Proteomes" id="UP001305779"/>
    </source>
</evidence>
<dbReference type="EMBL" id="JAXOVC010000002">
    <property type="protein sequence ID" value="KAK4505521.1"/>
    <property type="molecule type" value="Genomic_DNA"/>
</dbReference>
<evidence type="ECO:0000256" key="2">
    <source>
        <dbReference type="ARBA" id="ARBA00023002"/>
    </source>
</evidence>
<dbReference type="Gene3D" id="3.40.50.720">
    <property type="entry name" value="NAD(P)-binding Rossmann-like Domain"/>
    <property type="match status" value="1"/>
</dbReference>
<reference evidence="5 6" key="1">
    <citation type="journal article" date="2023" name="G3 (Bethesda)">
        <title>A chromosome-level genome assembly of Zasmidium syzygii isolated from banana leaves.</title>
        <authorList>
            <person name="van Westerhoven A.C."/>
            <person name="Mehrabi R."/>
            <person name="Talebi R."/>
            <person name="Steentjes M.B.F."/>
            <person name="Corcolon B."/>
            <person name="Chong P.A."/>
            <person name="Kema G.H.J."/>
            <person name="Seidl M.F."/>
        </authorList>
    </citation>
    <scope>NUCLEOTIDE SEQUENCE [LARGE SCALE GENOMIC DNA]</scope>
    <source>
        <strain evidence="5 6">P124</strain>
    </source>
</reference>
<dbReference type="InterPro" id="IPR051609">
    <property type="entry name" value="NmrA/Isoflavone_reductase-like"/>
</dbReference>
<organism evidence="5 6">
    <name type="scientific">Zasmidium cellare</name>
    <name type="common">Wine cellar mold</name>
    <name type="synonym">Racodium cellare</name>
    <dbReference type="NCBI Taxonomy" id="395010"/>
    <lineage>
        <taxon>Eukaryota</taxon>
        <taxon>Fungi</taxon>
        <taxon>Dikarya</taxon>
        <taxon>Ascomycota</taxon>
        <taxon>Pezizomycotina</taxon>
        <taxon>Dothideomycetes</taxon>
        <taxon>Dothideomycetidae</taxon>
        <taxon>Mycosphaerellales</taxon>
        <taxon>Mycosphaerellaceae</taxon>
        <taxon>Zasmidium</taxon>
    </lineage>
</organism>
<evidence type="ECO:0000256" key="1">
    <source>
        <dbReference type="ARBA" id="ARBA00022857"/>
    </source>
</evidence>
<evidence type="ECO:0000313" key="5">
    <source>
        <dbReference type="EMBL" id="KAK4505521.1"/>
    </source>
</evidence>
<proteinExistence type="predicted"/>
<keyword evidence="1" id="KW-0521">NADP</keyword>
<dbReference type="SUPFAM" id="SSF51735">
    <property type="entry name" value="NAD(P)-binding Rossmann-fold domains"/>
    <property type="match status" value="1"/>
</dbReference>
<dbReference type="PANTHER" id="PTHR47706">
    <property type="entry name" value="NMRA-LIKE FAMILY PROTEIN"/>
    <property type="match status" value="1"/>
</dbReference>
<dbReference type="Proteomes" id="UP001305779">
    <property type="component" value="Unassembled WGS sequence"/>
</dbReference>
<protein>
    <recommendedName>
        <fullName evidence="4">NmrA-like domain-containing protein</fullName>
    </recommendedName>
</protein>
<evidence type="ECO:0000259" key="4">
    <source>
        <dbReference type="Pfam" id="PF05368"/>
    </source>
</evidence>
<sequence length="497" mass="54606">MEEREIKKVIVLGASGTVGRPIVEALLAHPSNFQVSAVTRDKSKSSFADEVTVLESDYSPDSLRTIFTGQDAVVSTMAPTSVAQQDEIIDIAIECKVARFLPTEYGVDTSNAELTEKYLPIVRSKPEIVKYLKSREDKISWTAIINGSFFDWALRSPLVWNIAQRKALIFDGGEHEFEATTLAQVGRAVAAALSPGCQAATANQYVYVNSFTLTQHKVLAALKKATGETFEVRHEKVVNFHREAVEELENDPKSGAGMSKMFVANIYNIGGLNRYSKYPGGLWNDRLGLPEEDLQEEKDPEMTGQVDLVQALRRYADELRALESGQHAPGEEEPLLRNESWHTAHGSIQSSDGRPPTKDDMKLFQKCRSSVAFAILVLKTGVVDTAQHTGSGIVFVIEVWRHSSEVFVARVEAGSMRAGSLLAYSTAIVVGIGIQIAPPVAITLVKSLVFMFPFWAGTALLIYLASISEMPEFGIYCGLVALLIPFNIAAPNFMFRL</sequence>